<keyword evidence="2" id="KW-1185">Reference proteome</keyword>
<proteinExistence type="predicted"/>
<name>A0A7J6J3X2_COLFN</name>
<comment type="caution">
    <text evidence="1">The sequence shown here is derived from an EMBL/GenBank/DDBJ whole genome shotgun (WGS) entry which is preliminary data.</text>
</comment>
<gene>
    <name evidence="1" type="ORF">CGGC5_v006797</name>
</gene>
<dbReference type="AlphaFoldDB" id="A0A7J6J3X2"/>
<accession>A0A7J6J3X2</accession>
<protein>
    <submittedName>
        <fullName evidence="1">Uncharacterized protein</fullName>
    </submittedName>
</protein>
<reference evidence="1 2" key="1">
    <citation type="submission" date="2012-08" db="EMBL/GenBank/DDBJ databases">
        <authorList>
            <person name="Gan P.H.P."/>
            <person name="Ikeda K."/>
            <person name="Irieda H."/>
            <person name="Narusaka M."/>
            <person name="O'Connell R.J."/>
            <person name="Narusaka Y."/>
            <person name="Takano Y."/>
            <person name="Kubo Y."/>
            <person name="Shirasu K."/>
        </authorList>
    </citation>
    <scope>NUCLEOTIDE SEQUENCE [LARGE SCALE GENOMIC DNA]</scope>
    <source>
        <strain evidence="1 2">Nara gc5</strain>
    </source>
</reference>
<dbReference type="GeneID" id="43603892"/>
<organism evidence="1 2">
    <name type="scientific">Colletotrichum fructicola (strain Nara gc5)</name>
    <name type="common">Anthracnose fungus</name>
    <name type="synonym">Colletotrichum gloeosporioides (strain Nara gc5)</name>
    <dbReference type="NCBI Taxonomy" id="1213859"/>
    <lineage>
        <taxon>Eukaryota</taxon>
        <taxon>Fungi</taxon>
        <taxon>Dikarya</taxon>
        <taxon>Ascomycota</taxon>
        <taxon>Pezizomycotina</taxon>
        <taxon>Sordariomycetes</taxon>
        <taxon>Hypocreomycetidae</taxon>
        <taxon>Glomerellales</taxon>
        <taxon>Glomerellaceae</taxon>
        <taxon>Colletotrichum</taxon>
        <taxon>Colletotrichum gloeosporioides species complex</taxon>
    </lineage>
</organism>
<dbReference type="RefSeq" id="XP_031883159.1">
    <property type="nucleotide sequence ID" value="XM_032019667.1"/>
</dbReference>
<evidence type="ECO:0000313" key="1">
    <source>
        <dbReference type="EMBL" id="KAF4483917.1"/>
    </source>
</evidence>
<reference evidence="1 2" key="2">
    <citation type="submission" date="2020-04" db="EMBL/GenBank/DDBJ databases">
        <title>Genome sequencing and assembly of multiple isolates from the Colletotrichum gloeosporioides species complex.</title>
        <authorList>
            <person name="Gan P."/>
            <person name="Shirasu K."/>
        </authorList>
    </citation>
    <scope>NUCLEOTIDE SEQUENCE [LARGE SCALE GENOMIC DNA]</scope>
    <source>
        <strain evidence="1 2">Nara gc5</strain>
    </source>
</reference>
<dbReference type="Proteomes" id="UP000011096">
    <property type="component" value="Unassembled WGS sequence"/>
</dbReference>
<dbReference type="InParanoid" id="A0A7J6J3X2"/>
<sequence>MYPAQHKLQILSPLRVLFWNPALVKSLAPAQFQPSSELAAATGKSNVHMAKLVRDRIRQLRPRSKSNKNISKGSLAGVLPVLAWGSMGQDLATPSILTSFFALRGSNSQYSKLVGGVCGAAKMTASRVSGRGSSAAFVCVHGVELCAIKIHGFPSPGPWLGLCFVLLCS</sequence>
<dbReference type="EMBL" id="ANPB02000004">
    <property type="protein sequence ID" value="KAF4483917.1"/>
    <property type="molecule type" value="Genomic_DNA"/>
</dbReference>
<evidence type="ECO:0000313" key="2">
    <source>
        <dbReference type="Proteomes" id="UP000011096"/>
    </source>
</evidence>